<protein>
    <submittedName>
        <fullName evidence="1">Uncharacterized protein</fullName>
    </submittedName>
</protein>
<proteinExistence type="predicted"/>
<evidence type="ECO:0000313" key="2">
    <source>
        <dbReference type="Proteomes" id="UP000630353"/>
    </source>
</evidence>
<reference evidence="1" key="1">
    <citation type="journal article" date="2014" name="Int. J. Syst. Evol. Microbiol.">
        <title>Complete genome sequence of Corynebacterium casei LMG S-19264T (=DSM 44701T), isolated from a smear-ripened cheese.</title>
        <authorList>
            <consortium name="US DOE Joint Genome Institute (JGI-PGF)"/>
            <person name="Walter F."/>
            <person name="Albersmeier A."/>
            <person name="Kalinowski J."/>
            <person name="Ruckert C."/>
        </authorList>
    </citation>
    <scope>NUCLEOTIDE SEQUENCE</scope>
    <source>
        <strain evidence="1">KCTC 42651</strain>
    </source>
</reference>
<dbReference type="EMBL" id="BMZS01000009">
    <property type="protein sequence ID" value="GHD56576.1"/>
    <property type="molecule type" value="Genomic_DNA"/>
</dbReference>
<gene>
    <name evidence="1" type="ORF">GCM10017083_36760</name>
</gene>
<comment type="caution">
    <text evidence="1">The sequence shown here is derived from an EMBL/GenBank/DDBJ whole genome shotgun (WGS) entry which is preliminary data.</text>
</comment>
<dbReference type="Proteomes" id="UP000630353">
    <property type="component" value="Unassembled WGS sequence"/>
</dbReference>
<evidence type="ECO:0000313" key="1">
    <source>
        <dbReference type="EMBL" id="GHD56576.1"/>
    </source>
</evidence>
<dbReference type="AlphaFoldDB" id="A0A919CQS4"/>
<dbReference type="RefSeq" id="WP_189992348.1">
    <property type="nucleotide sequence ID" value="NZ_BMZS01000009.1"/>
</dbReference>
<name>A0A919CQS4_9PROT</name>
<sequence>MPSADSHKPPEWDETRINARLPNLDVDVLHRRAWDGDAEQVQVTLTTVPPIETSARLFEMANPALFWMRMAQAAWTPWLALLAPPRSRRD</sequence>
<organism evidence="1 2">
    <name type="scientific">Thalassobaculum fulvum</name>
    <dbReference type="NCBI Taxonomy" id="1633335"/>
    <lineage>
        <taxon>Bacteria</taxon>
        <taxon>Pseudomonadati</taxon>
        <taxon>Pseudomonadota</taxon>
        <taxon>Alphaproteobacteria</taxon>
        <taxon>Rhodospirillales</taxon>
        <taxon>Thalassobaculaceae</taxon>
        <taxon>Thalassobaculum</taxon>
    </lineage>
</organism>
<accession>A0A919CQS4</accession>
<reference evidence="1" key="2">
    <citation type="submission" date="2020-09" db="EMBL/GenBank/DDBJ databases">
        <authorList>
            <person name="Sun Q."/>
            <person name="Kim S."/>
        </authorList>
    </citation>
    <scope>NUCLEOTIDE SEQUENCE</scope>
    <source>
        <strain evidence="1">KCTC 42651</strain>
    </source>
</reference>
<keyword evidence="2" id="KW-1185">Reference proteome</keyword>